<dbReference type="EMBL" id="JAUSUT010000001">
    <property type="protein sequence ID" value="MDQ0376535.1"/>
    <property type="molecule type" value="Genomic_DNA"/>
</dbReference>
<dbReference type="RefSeq" id="WP_306988433.1">
    <property type="nucleotide sequence ID" value="NZ_JAUSUT010000001.1"/>
</dbReference>
<dbReference type="Proteomes" id="UP001229651">
    <property type="component" value="Unassembled WGS sequence"/>
</dbReference>
<name>A0ABU0EMM6_9PSEU</name>
<comment type="caution">
    <text evidence="1">The sequence shown here is derived from an EMBL/GenBank/DDBJ whole genome shotgun (WGS) entry which is preliminary data.</text>
</comment>
<organism evidence="1 2">
    <name type="scientific">Amycolatopsis thermophila</name>
    <dbReference type="NCBI Taxonomy" id="206084"/>
    <lineage>
        <taxon>Bacteria</taxon>
        <taxon>Bacillati</taxon>
        <taxon>Actinomycetota</taxon>
        <taxon>Actinomycetes</taxon>
        <taxon>Pseudonocardiales</taxon>
        <taxon>Pseudonocardiaceae</taxon>
        <taxon>Amycolatopsis</taxon>
    </lineage>
</organism>
<keyword evidence="2" id="KW-1185">Reference proteome</keyword>
<proteinExistence type="predicted"/>
<protein>
    <submittedName>
        <fullName evidence="1">Uncharacterized protein</fullName>
    </submittedName>
</protein>
<accession>A0ABU0EMM6</accession>
<sequence length="105" mass="12030">MTTTATPTPNATRASRNGYWTDERLAIWRRLTPQQRDYDRFQGWYPPGQGTCETEGGRRAIEERDEARDAATEDELHVCTCHVNPPCTHCVECTDCPEARSDQRD</sequence>
<reference evidence="1 2" key="1">
    <citation type="submission" date="2023-07" db="EMBL/GenBank/DDBJ databases">
        <title>Sequencing the genomes of 1000 actinobacteria strains.</title>
        <authorList>
            <person name="Klenk H.-P."/>
        </authorList>
    </citation>
    <scope>NUCLEOTIDE SEQUENCE [LARGE SCALE GENOMIC DNA]</scope>
    <source>
        <strain evidence="1 2">DSM 45805</strain>
    </source>
</reference>
<evidence type="ECO:0000313" key="2">
    <source>
        <dbReference type="Proteomes" id="UP001229651"/>
    </source>
</evidence>
<gene>
    <name evidence="1" type="ORF">FB470_000529</name>
</gene>
<evidence type="ECO:0000313" key="1">
    <source>
        <dbReference type="EMBL" id="MDQ0376535.1"/>
    </source>
</evidence>